<protein>
    <submittedName>
        <fullName evidence="1">Uncharacterized protein</fullName>
    </submittedName>
</protein>
<sequence>MQNNSNTSPATVPAWTVKAISPRLSDVKHALDSYLDQAEKGIIRTDSDGFVNVGKMVWHRLFSESAIRLDDIMHYIESDAGSDFGKKGPFGPGTKNDGSQCFLRKKQLIRSAKTDLTYESRKSEGPKEYIPATIRKLQAMESP</sequence>
<evidence type="ECO:0000313" key="2">
    <source>
        <dbReference type="Proteomes" id="UP001302367"/>
    </source>
</evidence>
<evidence type="ECO:0000313" key="1">
    <source>
        <dbReference type="EMBL" id="WPA97567.1"/>
    </source>
</evidence>
<reference evidence="1 2" key="1">
    <citation type="submission" date="2023-09" db="EMBL/GenBank/DDBJ databases">
        <title>Complete-Gapless Cercospora beticola genome.</title>
        <authorList>
            <person name="Wyatt N.A."/>
            <person name="Spanner R.E."/>
            <person name="Bolton M.D."/>
        </authorList>
    </citation>
    <scope>NUCLEOTIDE SEQUENCE [LARGE SCALE GENOMIC DNA]</scope>
    <source>
        <strain evidence="1">Cb09-40</strain>
    </source>
</reference>
<dbReference type="GeneID" id="90643798"/>
<accession>A0ABZ0NDG6</accession>
<name>A0ABZ0NDG6_CERBT</name>
<dbReference type="EMBL" id="CP134185">
    <property type="protein sequence ID" value="WPA97567.1"/>
    <property type="molecule type" value="Genomic_DNA"/>
</dbReference>
<dbReference type="RefSeq" id="XP_065458262.1">
    <property type="nucleotide sequence ID" value="XM_065602190.1"/>
</dbReference>
<keyword evidence="2" id="KW-1185">Reference proteome</keyword>
<proteinExistence type="predicted"/>
<dbReference type="Proteomes" id="UP001302367">
    <property type="component" value="Chromosome 2"/>
</dbReference>
<gene>
    <name evidence="1" type="ORF">RHO25_002177</name>
</gene>
<organism evidence="1 2">
    <name type="scientific">Cercospora beticola</name>
    <name type="common">Sugarbeet leaf spot fungus</name>
    <dbReference type="NCBI Taxonomy" id="122368"/>
    <lineage>
        <taxon>Eukaryota</taxon>
        <taxon>Fungi</taxon>
        <taxon>Dikarya</taxon>
        <taxon>Ascomycota</taxon>
        <taxon>Pezizomycotina</taxon>
        <taxon>Dothideomycetes</taxon>
        <taxon>Dothideomycetidae</taxon>
        <taxon>Mycosphaerellales</taxon>
        <taxon>Mycosphaerellaceae</taxon>
        <taxon>Cercospora</taxon>
    </lineage>
</organism>